<protein>
    <recommendedName>
        <fullName evidence="3">Tocopherol cyclase</fullName>
    </recommendedName>
</protein>
<dbReference type="Pfam" id="PF14249">
    <property type="entry name" value="Tocopherol_cycl"/>
    <property type="match status" value="1"/>
</dbReference>
<reference evidence="1" key="1">
    <citation type="submission" date="2021-05" db="EMBL/GenBank/DDBJ databases">
        <authorList>
            <person name="Pietrasiak N."/>
            <person name="Ward R."/>
            <person name="Stajich J.E."/>
            <person name="Kurbessoian T."/>
        </authorList>
    </citation>
    <scope>NUCLEOTIDE SEQUENCE</scope>
    <source>
        <strain evidence="1">HA4357-MV3</strain>
    </source>
</reference>
<dbReference type="AlphaFoldDB" id="A0A9E3HCZ4"/>
<evidence type="ECO:0000313" key="1">
    <source>
        <dbReference type="EMBL" id="MBW4434902.1"/>
    </source>
</evidence>
<dbReference type="Proteomes" id="UP000813215">
    <property type="component" value="Unassembled WGS sequence"/>
</dbReference>
<reference evidence="1" key="2">
    <citation type="journal article" date="2022" name="Microbiol. Resour. Announc.">
        <title>Metagenome Sequencing to Explore Phylogenomics of Terrestrial Cyanobacteria.</title>
        <authorList>
            <person name="Ward R.D."/>
            <person name="Stajich J.E."/>
            <person name="Johansen J.R."/>
            <person name="Huntemann M."/>
            <person name="Clum A."/>
            <person name="Foster B."/>
            <person name="Foster B."/>
            <person name="Roux S."/>
            <person name="Palaniappan K."/>
            <person name="Varghese N."/>
            <person name="Mukherjee S."/>
            <person name="Reddy T.B.K."/>
            <person name="Daum C."/>
            <person name="Copeland A."/>
            <person name="Chen I.A."/>
            <person name="Ivanova N.N."/>
            <person name="Kyrpides N.C."/>
            <person name="Shapiro N."/>
            <person name="Eloe-Fadrosh E.A."/>
            <person name="Pietrasiak N."/>
        </authorList>
    </citation>
    <scope>NUCLEOTIDE SEQUENCE</scope>
    <source>
        <strain evidence="1">HA4357-MV3</strain>
    </source>
</reference>
<proteinExistence type="predicted"/>
<name>A0A9E3HCZ4_9NOST</name>
<organism evidence="1 2">
    <name type="scientific">Pelatocladus maniniholoensis HA4357-MV3</name>
    <dbReference type="NCBI Taxonomy" id="1117104"/>
    <lineage>
        <taxon>Bacteria</taxon>
        <taxon>Bacillati</taxon>
        <taxon>Cyanobacteriota</taxon>
        <taxon>Cyanophyceae</taxon>
        <taxon>Nostocales</taxon>
        <taxon>Nostocaceae</taxon>
        <taxon>Pelatocladus</taxon>
    </lineage>
</organism>
<evidence type="ECO:0008006" key="3">
    <source>
        <dbReference type="Google" id="ProtNLM"/>
    </source>
</evidence>
<evidence type="ECO:0000313" key="2">
    <source>
        <dbReference type="Proteomes" id="UP000813215"/>
    </source>
</evidence>
<gene>
    <name evidence="1" type="ORF">KME28_25110</name>
</gene>
<dbReference type="EMBL" id="JAHHHW010000145">
    <property type="protein sequence ID" value="MBW4434902.1"/>
    <property type="molecule type" value="Genomic_DNA"/>
</dbReference>
<comment type="caution">
    <text evidence="1">The sequence shown here is derived from an EMBL/GenBank/DDBJ whole genome shotgun (WGS) entry which is preliminary data.</text>
</comment>
<dbReference type="InterPro" id="IPR025893">
    <property type="entry name" value="Tocopherol_cyclase"/>
</dbReference>
<dbReference type="GO" id="GO:0009976">
    <property type="term" value="F:tocopherol cyclase activity"/>
    <property type="evidence" value="ECO:0007669"/>
    <property type="project" value="InterPro"/>
</dbReference>
<dbReference type="SUPFAM" id="SSF159245">
    <property type="entry name" value="AttH-like"/>
    <property type="match status" value="1"/>
</dbReference>
<sequence length="236" mass="27131">MSNPGEMSWDLRAQKMLSYSVGCGASKLARSLNAFQMYWHVQGMKTLYQGKIIFNGEEFEVSPKMSYGYQDKNWGTDYTNPWVWLNCNNFTSQATGQKLALTSLDLGGARAVLFGVPLQSTVVVAFYHEGQLYEFSFSKIWLSPRQRFDIKVTEKEVIWNIVAWNVKAKIEIYFTCPKKTMQFINYENPDGEKKHKELWNGNYASGTVKLYRRAGNDFELIDIFEGELGGCEYGVY</sequence>
<accession>A0A9E3HCZ4</accession>